<evidence type="ECO:0000256" key="1">
    <source>
        <dbReference type="ARBA" id="ARBA00004613"/>
    </source>
</evidence>
<keyword evidence="6 8" id="KW-0378">Hydrolase</keyword>
<proteinExistence type="inferred from homology"/>
<reference key="1">
    <citation type="journal article" date="2007" name="Nature">
        <title>The medaka draft genome and insights into vertebrate genome evolution.</title>
        <authorList>
            <person name="Kasahara M."/>
            <person name="Naruse K."/>
            <person name="Sasaki S."/>
            <person name="Nakatani Y."/>
            <person name="Qu W."/>
            <person name="Ahsan B."/>
            <person name="Yamada T."/>
            <person name="Nagayasu Y."/>
            <person name="Doi K."/>
            <person name="Kasai Y."/>
            <person name="Jindo T."/>
            <person name="Kobayashi D."/>
            <person name="Shimada A."/>
            <person name="Toyoda A."/>
            <person name="Kuroki Y."/>
            <person name="Fujiyama A."/>
            <person name="Sasaki T."/>
            <person name="Shimizu A."/>
            <person name="Asakawa S."/>
            <person name="Shimizu N."/>
            <person name="Hashimoto S."/>
            <person name="Yang J."/>
            <person name="Lee Y."/>
            <person name="Matsushima K."/>
            <person name="Sugano S."/>
            <person name="Sakaizumi M."/>
            <person name="Narita T."/>
            <person name="Ohishi K."/>
            <person name="Haga S."/>
            <person name="Ohta F."/>
            <person name="Nomoto H."/>
            <person name="Nogata K."/>
            <person name="Morishita T."/>
            <person name="Endo T."/>
            <person name="Shin-I T."/>
            <person name="Takeda H."/>
            <person name="Morishita S."/>
            <person name="Kohara Y."/>
        </authorList>
    </citation>
    <scope>NUCLEOTIDE SEQUENCE [LARGE SCALE GENOMIC DNA]</scope>
    <source>
        <strain>Hd-rR</strain>
    </source>
</reference>
<dbReference type="SMART" id="SM00092">
    <property type="entry name" value="RNAse_Pc"/>
    <property type="match status" value="1"/>
</dbReference>
<evidence type="ECO:0000256" key="7">
    <source>
        <dbReference type="ARBA" id="ARBA00023157"/>
    </source>
</evidence>
<dbReference type="InterPro" id="IPR001427">
    <property type="entry name" value="RNaseA"/>
</dbReference>
<dbReference type="PROSITE" id="PS00127">
    <property type="entry name" value="RNASE_PANCREATIC"/>
    <property type="match status" value="1"/>
</dbReference>
<keyword evidence="5 8" id="KW-0255">Endonuclease</keyword>
<sequence length="126" mass="14954">MKILLKSRYEMFCRQHIDKDMTENKCEEMIRDKNIYDDDNIHCKDTNTFIVDDPARVKRICNGEGKTFGKNKITKSTNKFTIVKCELKIKGARKPNCTYNGRLLTYRYLEVDCENNLPVHFYRDTT</sequence>
<keyword evidence="7" id="KW-1015">Disulfide bond</keyword>
<dbReference type="GO" id="GO:0004519">
    <property type="term" value="F:endonuclease activity"/>
    <property type="evidence" value="ECO:0007669"/>
    <property type="project" value="UniProtKB-KW"/>
</dbReference>
<dbReference type="GO" id="GO:0005576">
    <property type="term" value="C:extracellular region"/>
    <property type="evidence" value="ECO:0007669"/>
    <property type="project" value="UniProtKB-SubCell"/>
</dbReference>
<keyword evidence="4 8" id="KW-0540">Nuclease</keyword>
<evidence type="ECO:0000256" key="3">
    <source>
        <dbReference type="ARBA" id="ARBA00022525"/>
    </source>
</evidence>
<dbReference type="InterPro" id="IPR023411">
    <property type="entry name" value="RNaseA_AS"/>
</dbReference>
<evidence type="ECO:0000313" key="10">
    <source>
        <dbReference type="Ensembl" id="ENSORLP00020029526.1"/>
    </source>
</evidence>
<dbReference type="Gene3D" id="3.10.130.10">
    <property type="entry name" value="Ribonuclease A-like domain"/>
    <property type="match status" value="1"/>
</dbReference>
<protein>
    <recommendedName>
        <fullName evidence="9">Ribonuclease A-domain domain-containing protein</fullName>
    </recommendedName>
</protein>
<comment type="similarity">
    <text evidence="2 8">Belongs to the pancreatic ribonuclease family.</text>
</comment>
<evidence type="ECO:0000313" key="11">
    <source>
        <dbReference type="Proteomes" id="UP000265180"/>
    </source>
</evidence>
<reference evidence="10" key="3">
    <citation type="submission" date="2025-08" db="UniProtKB">
        <authorList>
            <consortium name="Ensembl"/>
        </authorList>
    </citation>
    <scope>IDENTIFICATION</scope>
    <source>
        <strain evidence="10">HNI</strain>
    </source>
</reference>
<reference evidence="10" key="4">
    <citation type="submission" date="2025-09" db="UniProtKB">
        <authorList>
            <consortium name="Ensembl"/>
        </authorList>
    </citation>
    <scope>IDENTIFICATION</scope>
    <source>
        <strain evidence="10">HNI</strain>
    </source>
</reference>
<keyword evidence="3" id="KW-0964">Secreted</keyword>
<evidence type="ECO:0000256" key="5">
    <source>
        <dbReference type="ARBA" id="ARBA00022759"/>
    </source>
</evidence>
<dbReference type="GO" id="GO:0016787">
    <property type="term" value="F:hydrolase activity"/>
    <property type="evidence" value="ECO:0007669"/>
    <property type="project" value="UniProtKB-KW"/>
</dbReference>
<name>A0A3P9M973_ORYLA</name>
<evidence type="ECO:0000256" key="4">
    <source>
        <dbReference type="ARBA" id="ARBA00022722"/>
    </source>
</evidence>
<dbReference type="Proteomes" id="UP000265180">
    <property type="component" value="Chromosome 2"/>
</dbReference>
<dbReference type="Ensembl" id="ENSORLT00020019797.1">
    <property type="protein sequence ID" value="ENSORLP00020029526.1"/>
    <property type="gene ID" value="ENSORLG00020013501.1"/>
</dbReference>
<dbReference type="AlphaFoldDB" id="A0A3P9M973"/>
<dbReference type="InterPro" id="IPR023412">
    <property type="entry name" value="RNaseA_domain"/>
</dbReference>
<dbReference type="InterPro" id="IPR036816">
    <property type="entry name" value="RNaseA-like_dom_sf"/>
</dbReference>
<reference evidence="10 11" key="2">
    <citation type="submission" date="2017-04" db="EMBL/GenBank/DDBJ databases">
        <title>CpG methylation of centromeres and impact of large insertions on vertebrate speciation.</title>
        <authorList>
            <person name="Ichikawa K."/>
            <person name="Yoshimura J."/>
            <person name="Morishita S."/>
        </authorList>
    </citation>
    <scope>NUCLEOTIDE SEQUENCE</scope>
    <source>
        <strain evidence="10 11">HNI</strain>
    </source>
</reference>
<dbReference type="GO" id="GO:0003676">
    <property type="term" value="F:nucleic acid binding"/>
    <property type="evidence" value="ECO:0007669"/>
    <property type="project" value="InterPro"/>
</dbReference>
<feature type="domain" description="Ribonuclease A-domain" evidence="9">
    <location>
        <begin position="5"/>
        <end position="125"/>
    </location>
</feature>
<dbReference type="Pfam" id="PF00074">
    <property type="entry name" value="RnaseA"/>
    <property type="match status" value="1"/>
</dbReference>
<comment type="subcellular location">
    <subcellularLocation>
        <location evidence="1">Secreted</location>
    </subcellularLocation>
</comment>
<dbReference type="SUPFAM" id="SSF54076">
    <property type="entry name" value="RNase A-like"/>
    <property type="match status" value="1"/>
</dbReference>
<evidence type="ECO:0000259" key="9">
    <source>
        <dbReference type="SMART" id="SM00092"/>
    </source>
</evidence>
<evidence type="ECO:0000256" key="6">
    <source>
        <dbReference type="ARBA" id="ARBA00022801"/>
    </source>
</evidence>
<dbReference type="PANTHER" id="PTHR11437:SF10">
    <property type="entry name" value="ANGIOGENIN-RELATED"/>
    <property type="match status" value="1"/>
</dbReference>
<accession>A0A3P9M973</accession>
<dbReference type="PANTHER" id="PTHR11437">
    <property type="entry name" value="RIBONUCLEASE"/>
    <property type="match status" value="1"/>
</dbReference>
<organism evidence="10 11">
    <name type="scientific">Oryzias latipes</name>
    <name type="common">Japanese rice fish</name>
    <name type="synonym">Japanese killifish</name>
    <dbReference type="NCBI Taxonomy" id="8090"/>
    <lineage>
        <taxon>Eukaryota</taxon>
        <taxon>Metazoa</taxon>
        <taxon>Chordata</taxon>
        <taxon>Craniata</taxon>
        <taxon>Vertebrata</taxon>
        <taxon>Euteleostomi</taxon>
        <taxon>Actinopterygii</taxon>
        <taxon>Neopterygii</taxon>
        <taxon>Teleostei</taxon>
        <taxon>Neoteleostei</taxon>
        <taxon>Acanthomorphata</taxon>
        <taxon>Ovalentaria</taxon>
        <taxon>Atherinomorphae</taxon>
        <taxon>Beloniformes</taxon>
        <taxon>Adrianichthyidae</taxon>
        <taxon>Oryziinae</taxon>
        <taxon>Oryzias</taxon>
    </lineage>
</organism>
<evidence type="ECO:0000256" key="8">
    <source>
        <dbReference type="RuleBase" id="RU000651"/>
    </source>
</evidence>
<evidence type="ECO:0000256" key="2">
    <source>
        <dbReference type="ARBA" id="ARBA00005600"/>
    </source>
</evidence>